<sequence>MVPCGPVAPTAPAKSTAGGGSRGSLSPGHQAPPQVSLTTSQSPQRSEPRLHNRVTLKQPLDRRELNTWKRGRSLWKPPAHRQAMALIFFLATCP</sequence>
<reference evidence="2 3" key="1">
    <citation type="journal article" date="2023" name="J. Hered.">
        <title>Chromosome-level genome of the wood stork (Mycteria americana) provides insight into avian chromosome evolution.</title>
        <authorList>
            <person name="Flamio R. Jr."/>
            <person name="Ramstad K.M."/>
        </authorList>
    </citation>
    <scope>NUCLEOTIDE SEQUENCE [LARGE SCALE GENOMIC DNA]</scope>
    <source>
        <strain evidence="2">JAX WOST 10</strain>
    </source>
</reference>
<evidence type="ECO:0000256" key="1">
    <source>
        <dbReference type="SAM" id="MobiDB-lite"/>
    </source>
</evidence>
<dbReference type="Proteomes" id="UP001333110">
    <property type="component" value="Unassembled WGS sequence"/>
</dbReference>
<feature type="region of interest" description="Disordered" evidence="1">
    <location>
        <begin position="1"/>
        <end position="62"/>
    </location>
</feature>
<feature type="compositionally biased region" description="Polar residues" evidence="1">
    <location>
        <begin position="33"/>
        <end position="45"/>
    </location>
</feature>
<keyword evidence="3" id="KW-1185">Reference proteome</keyword>
<gene>
    <name evidence="2" type="ORF">QYF61_003400</name>
</gene>
<evidence type="ECO:0000313" key="2">
    <source>
        <dbReference type="EMBL" id="KAK4825905.1"/>
    </source>
</evidence>
<dbReference type="AlphaFoldDB" id="A0AAN7S2E6"/>
<protein>
    <submittedName>
        <fullName evidence="2">Uncharacterized protein</fullName>
    </submittedName>
</protein>
<accession>A0AAN7S2E6</accession>
<comment type="caution">
    <text evidence="2">The sequence shown here is derived from an EMBL/GenBank/DDBJ whole genome shotgun (WGS) entry which is preliminary data.</text>
</comment>
<name>A0AAN7S2E6_MYCAM</name>
<dbReference type="EMBL" id="JAUNZN010000002">
    <property type="protein sequence ID" value="KAK4825905.1"/>
    <property type="molecule type" value="Genomic_DNA"/>
</dbReference>
<organism evidence="2 3">
    <name type="scientific">Mycteria americana</name>
    <name type="common">Wood stork</name>
    <dbReference type="NCBI Taxonomy" id="33587"/>
    <lineage>
        <taxon>Eukaryota</taxon>
        <taxon>Metazoa</taxon>
        <taxon>Chordata</taxon>
        <taxon>Craniata</taxon>
        <taxon>Vertebrata</taxon>
        <taxon>Euteleostomi</taxon>
        <taxon>Archelosauria</taxon>
        <taxon>Archosauria</taxon>
        <taxon>Dinosauria</taxon>
        <taxon>Saurischia</taxon>
        <taxon>Theropoda</taxon>
        <taxon>Coelurosauria</taxon>
        <taxon>Aves</taxon>
        <taxon>Neognathae</taxon>
        <taxon>Neoaves</taxon>
        <taxon>Aequornithes</taxon>
        <taxon>Ciconiiformes</taxon>
        <taxon>Ciconiidae</taxon>
        <taxon>Mycteria</taxon>
    </lineage>
</organism>
<evidence type="ECO:0000313" key="3">
    <source>
        <dbReference type="Proteomes" id="UP001333110"/>
    </source>
</evidence>
<proteinExistence type="predicted"/>